<gene>
    <name evidence="3" type="ORF">F5I99_03175</name>
</gene>
<evidence type="ECO:0000256" key="1">
    <source>
        <dbReference type="SAM" id="MobiDB-lite"/>
    </source>
</evidence>
<dbReference type="Pfam" id="PF11906">
    <property type="entry name" value="DUF3426"/>
    <property type="match status" value="1"/>
</dbReference>
<dbReference type="Pfam" id="PF13719">
    <property type="entry name" value="Zn_ribbon_5"/>
    <property type="match status" value="1"/>
</dbReference>
<evidence type="ECO:0000313" key="4">
    <source>
        <dbReference type="Proteomes" id="UP000325606"/>
    </source>
</evidence>
<dbReference type="InterPro" id="IPR011723">
    <property type="entry name" value="Znf/thioredoxin_put"/>
</dbReference>
<feature type="region of interest" description="Disordered" evidence="1">
    <location>
        <begin position="45"/>
        <end position="99"/>
    </location>
</feature>
<keyword evidence="4" id="KW-1185">Reference proteome</keyword>
<organism evidence="3 4">
    <name type="scientific">Nitrincola iocasae</name>
    <dbReference type="NCBI Taxonomy" id="2614693"/>
    <lineage>
        <taxon>Bacteria</taxon>
        <taxon>Pseudomonadati</taxon>
        <taxon>Pseudomonadota</taxon>
        <taxon>Gammaproteobacteria</taxon>
        <taxon>Oceanospirillales</taxon>
        <taxon>Oceanospirillaceae</taxon>
        <taxon>Nitrincola</taxon>
    </lineage>
</organism>
<accession>A0A5J6LAE3</accession>
<dbReference type="NCBIfam" id="TIGR02098">
    <property type="entry name" value="MJ0042_CXXC"/>
    <property type="match status" value="1"/>
</dbReference>
<dbReference type="KEGG" id="nik:F5I99_03175"/>
<proteinExistence type="predicted"/>
<protein>
    <submittedName>
        <fullName evidence="3">DUF3426 domain-containing protein</fullName>
    </submittedName>
</protein>
<dbReference type="EMBL" id="CP044222">
    <property type="protein sequence ID" value="QEW05569.1"/>
    <property type="molecule type" value="Genomic_DNA"/>
</dbReference>
<dbReference type="AlphaFoldDB" id="A0A5J6LAE3"/>
<dbReference type="RefSeq" id="WP_151053614.1">
    <property type="nucleotide sequence ID" value="NZ_CP044222.1"/>
</dbReference>
<dbReference type="InterPro" id="IPR021834">
    <property type="entry name" value="DUF3426"/>
</dbReference>
<reference evidence="3 4" key="1">
    <citation type="submission" date="2019-09" db="EMBL/GenBank/DDBJ databases">
        <title>Nitrincola iocasae sp. nov., a bacterium isolated from the sediment collected at a cold seep field in South China Sea.</title>
        <authorList>
            <person name="Zhang H."/>
            <person name="Wang H."/>
            <person name="Li C."/>
        </authorList>
    </citation>
    <scope>NUCLEOTIDE SEQUENCE [LARGE SCALE GENOMIC DNA]</scope>
    <source>
        <strain evidence="3 4">KXZD1103</strain>
    </source>
</reference>
<feature type="domain" description="Zinc finger/thioredoxin putative" evidence="2">
    <location>
        <begin position="4"/>
        <end position="40"/>
    </location>
</feature>
<sequence length="258" mass="28237">MKKLVAQCPSCQTRYNVTQGQLKVADGRVRCGQCLTVFRAVNSPSKTETAPSTAKPKASSHPDTQKIQPDTPKPKTDPLTLLRQMQPDPPELSPAPPRSASAPTWSIVGSFLALVLLAGQYLWFERANLAQKPLLVPVYIALCDQLDCALPSYQSLLWLQTSHLLVRSQAEQSDTLEVLTGLVNTSPLPVPLPIMRLQFTDASGRIIAATDFQPDAYLGNSDTTQLQPGQRQAVRLLLQRPAPGHLGYELDWLPSATH</sequence>
<evidence type="ECO:0000259" key="2">
    <source>
        <dbReference type="Pfam" id="PF13719"/>
    </source>
</evidence>
<dbReference type="Proteomes" id="UP000325606">
    <property type="component" value="Chromosome"/>
</dbReference>
<evidence type="ECO:0000313" key="3">
    <source>
        <dbReference type="EMBL" id="QEW05569.1"/>
    </source>
</evidence>
<name>A0A5J6LAE3_9GAMM</name>
<feature type="compositionally biased region" description="Pro residues" evidence="1">
    <location>
        <begin position="87"/>
        <end position="97"/>
    </location>
</feature>